<feature type="chain" id="PRO_5037357301" description="Outer membrane protein beta-barrel domain-containing protein" evidence="1">
    <location>
        <begin position="23"/>
        <end position="246"/>
    </location>
</feature>
<organism evidence="2 3">
    <name type="scientific">Devosia oryzisoli</name>
    <dbReference type="NCBI Taxonomy" id="2774138"/>
    <lineage>
        <taxon>Bacteria</taxon>
        <taxon>Pseudomonadati</taxon>
        <taxon>Pseudomonadota</taxon>
        <taxon>Alphaproteobacteria</taxon>
        <taxon>Hyphomicrobiales</taxon>
        <taxon>Devosiaceae</taxon>
        <taxon>Devosia</taxon>
    </lineage>
</organism>
<keyword evidence="1" id="KW-0732">Signal</keyword>
<dbReference type="AlphaFoldDB" id="A0A927IUL3"/>
<evidence type="ECO:0000313" key="3">
    <source>
        <dbReference type="Proteomes" id="UP000654108"/>
    </source>
</evidence>
<accession>A0A927IUL3</accession>
<evidence type="ECO:0008006" key="4">
    <source>
        <dbReference type="Google" id="ProtNLM"/>
    </source>
</evidence>
<dbReference type="EMBL" id="JACYFU010000004">
    <property type="protein sequence ID" value="MBD8066978.1"/>
    <property type="molecule type" value="Genomic_DNA"/>
</dbReference>
<name>A0A927IUL3_9HYPH</name>
<dbReference type="InterPro" id="IPR011250">
    <property type="entry name" value="OMP/PagP_B-barrel"/>
</dbReference>
<protein>
    <recommendedName>
        <fullName evidence="4">Outer membrane protein beta-barrel domain-containing protein</fullName>
    </recommendedName>
</protein>
<comment type="caution">
    <text evidence="2">The sequence shown here is derived from an EMBL/GenBank/DDBJ whole genome shotgun (WGS) entry which is preliminary data.</text>
</comment>
<keyword evidence="3" id="KW-1185">Reference proteome</keyword>
<gene>
    <name evidence="2" type="ORF">IC608_16010</name>
</gene>
<proteinExistence type="predicted"/>
<dbReference type="RefSeq" id="WP_191777598.1">
    <property type="nucleotide sequence ID" value="NZ_JACYFU010000004.1"/>
</dbReference>
<dbReference type="SUPFAM" id="SSF56925">
    <property type="entry name" value="OMPA-like"/>
    <property type="match status" value="1"/>
</dbReference>
<dbReference type="Proteomes" id="UP000654108">
    <property type="component" value="Unassembled WGS sequence"/>
</dbReference>
<dbReference type="Gene3D" id="2.40.160.20">
    <property type="match status" value="1"/>
</dbReference>
<evidence type="ECO:0000313" key="2">
    <source>
        <dbReference type="EMBL" id="MBD8066978.1"/>
    </source>
</evidence>
<evidence type="ECO:0000256" key="1">
    <source>
        <dbReference type="SAM" id="SignalP"/>
    </source>
</evidence>
<reference evidence="2" key="1">
    <citation type="submission" date="2020-09" db="EMBL/GenBank/DDBJ databases">
        <title>Genome seq and assembly of Devosia sp.</title>
        <authorList>
            <person name="Chhetri G."/>
        </authorList>
    </citation>
    <scope>NUCLEOTIDE SEQUENCE</scope>
    <source>
        <strain evidence="2">PTR5</strain>
    </source>
</reference>
<sequence length="246" mass="25842">MRKLTAVVLVAGATLVAGQAVAADLPYYPPVIEIPDVDTGYAGSFYLRGSAGLNMMWAKEVNHPTNLPATTTTFAIDEWGYGYSIGAGAGYETGTGLRFDVTADYLANDGMQATITGSNNLADGPHKLQLRSTVLLANAYYDFGFGNNYGYGAAGGAFGYVGAGAGVAFNDIITTGPGDPDVHGKSTSLAAAGMVGVGYDFGAVVADVGYRALYINRLENNATTNPYSINNNWVHEVRGTVRYRFN</sequence>
<feature type="signal peptide" evidence="1">
    <location>
        <begin position="1"/>
        <end position="22"/>
    </location>
</feature>